<dbReference type="PRINTS" id="PR00707">
    <property type="entry name" value="UBCTHYDRLASE"/>
</dbReference>
<evidence type="ECO:0000313" key="13">
    <source>
        <dbReference type="EnsemblMetazoa" id="CLYHEMP026160.1"/>
    </source>
</evidence>
<feature type="active site" description="Proton donor" evidence="10">
    <location>
        <position position="170"/>
    </location>
</feature>
<dbReference type="InterPro" id="IPR001578">
    <property type="entry name" value="Peptidase_C12_UCH"/>
</dbReference>
<evidence type="ECO:0000256" key="4">
    <source>
        <dbReference type="ARBA" id="ARBA00022670"/>
    </source>
</evidence>
<keyword evidence="6 10" id="KW-0378">Hydrolase</keyword>
<dbReference type="PANTHER" id="PTHR10589:SF17">
    <property type="entry name" value="UBIQUITIN CARBOXYL-TERMINAL HYDROLASE"/>
    <property type="match status" value="1"/>
</dbReference>
<evidence type="ECO:0000256" key="8">
    <source>
        <dbReference type="ARBA" id="ARBA00055560"/>
    </source>
</evidence>
<dbReference type="AlphaFoldDB" id="A0A7M5XLY7"/>
<dbReference type="GO" id="GO:0016579">
    <property type="term" value="P:protein deubiquitination"/>
    <property type="evidence" value="ECO:0007669"/>
    <property type="project" value="TreeGrafter"/>
</dbReference>
<dbReference type="PROSITE" id="PS00140">
    <property type="entry name" value="UCH_1"/>
    <property type="match status" value="1"/>
</dbReference>
<reference evidence="13" key="1">
    <citation type="submission" date="2021-01" db="UniProtKB">
        <authorList>
            <consortium name="EnsemblMetazoa"/>
        </authorList>
    </citation>
    <scope>IDENTIFICATION</scope>
</reference>
<dbReference type="OrthoDB" id="427186at2759"/>
<dbReference type="FunFam" id="3.40.532.10:FF:000006">
    <property type="entry name" value="Ubiquitin carboxyl-terminal hydrolase"/>
    <property type="match status" value="1"/>
</dbReference>
<dbReference type="InterPro" id="IPR057254">
    <property type="entry name" value="UCH_AS"/>
</dbReference>
<keyword evidence="5 10" id="KW-0833">Ubl conjugation pathway</keyword>
<dbReference type="Pfam" id="PF01088">
    <property type="entry name" value="Peptidase_C12"/>
    <property type="match status" value="1"/>
</dbReference>
<evidence type="ECO:0000256" key="3">
    <source>
        <dbReference type="ARBA" id="ARBA00012759"/>
    </source>
</evidence>
<dbReference type="PANTHER" id="PTHR10589">
    <property type="entry name" value="UBIQUITIN CARBOXYL-TERMINAL HYDROLASE"/>
    <property type="match status" value="1"/>
</dbReference>
<feature type="site" description="Important for enzyme activity" evidence="10">
    <location>
        <position position="185"/>
    </location>
</feature>
<feature type="active site" description="Nucleophile" evidence="10">
    <location>
        <position position="96"/>
    </location>
</feature>
<keyword evidence="7 10" id="KW-0788">Thiol protease</keyword>
<dbReference type="InterPro" id="IPR038765">
    <property type="entry name" value="Papain-like_cys_pep_sf"/>
</dbReference>
<name>A0A7M5XLY7_9CNID</name>
<dbReference type="CDD" id="cd09616">
    <property type="entry name" value="Peptidase_C12_UCH_L1_L3"/>
    <property type="match status" value="1"/>
</dbReference>
<keyword evidence="14" id="KW-1185">Reference proteome</keyword>
<evidence type="ECO:0000256" key="1">
    <source>
        <dbReference type="ARBA" id="ARBA00000707"/>
    </source>
</evidence>
<comment type="catalytic activity">
    <reaction evidence="1 10 11">
        <text>Thiol-dependent hydrolysis of ester, thioester, amide, peptide and isopeptide bonds formed by the C-terminal Gly of ubiquitin (a 76-residue protein attached to proteins as an intracellular targeting signal).</text>
        <dbReference type="EC" id="3.4.19.12"/>
    </reaction>
</comment>
<dbReference type="GO" id="GO:0006511">
    <property type="term" value="P:ubiquitin-dependent protein catabolic process"/>
    <property type="evidence" value="ECO:0007669"/>
    <property type="project" value="UniProtKB-UniRule"/>
</dbReference>
<evidence type="ECO:0000256" key="7">
    <source>
        <dbReference type="ARBA" id="ARBA00022807"/>
    </source>
</evidence>
<evidence type="ECO:0000256" key="5">
    <source>
        <dbReference type="ARBA" id="ARBA00022786"/>
    </source>
</evidence>
<evidence type="ECO:0000256" key="9">
    <source>
        <dbReference type="ARBA" id="ARBA00073226"/>
    </source>
</evidence>
<evidence type="ECO:0000313" key="14">
    <source>
        <dbReference type="Proteomes" id="UP000594262"/>
    </source>
</evidence>
<keyword evidence="4 10" id="KW-0645">Protease</keyword>
<dbReference type="SUPFAM" id="SSF54001">
    <property type="entry name" value="Cysteine proteinases"/>
    <property type="match status" value="1"/>
</dbReference>
<evidence type="ECO:0000256" key="10">
    <source>
        <dbReference type="PROSITE-ProRule" id="PRU01393"/>
    </source>
</evidence>
<dbReference type="GO" id="GO:0004843">
    <property type="term" value="F:cysteine-type deubiquitinase activity"/>
    <property type="evidence" value="ECO:0007669"/>
    <property type="project" value="UniProtKB-UniRule"/>
</dbReference>
<evidence type="ECO:0000259" key="12">
    <source>
        <dbReference type="PROSITE" id="PS52048"/>
    </source>
</evidence>
<dbReference type="EnsemblMetazoa" id="CLYHEMT026160.1">
    <property type="protein sequence ID" value="CLYHEMP026160.1"/>
    <property type="gene ID" value="CLYHEMG026160"/>
</dbReference>
<evidence type="ECO:0000256" key="11">
    <source>
        <dbReference type="RuleBase" id="RU361215"/>
    </source>
</evidence>
<feature type="domain" description="UCH catalytic" evidence="12">
    <location>
        <begin position="5"/>
        <end position="230"/>
    </location>
</feature>
<proteinExistence type="inferred from homology"/>
<dbReference type="PROSITE" id="PS52048">
    <property type="entry name" value="UCH_DOMAIN"/>
    <property type="match status" value="1"/>
</dbReference>
<dbReference type="Proteomes" id="UP000594262">
    <property type="component" value="Unplaced"/>
</dbReference>
<organism evidence="13 14">
    <name type="scientific">Clytia hemisphaerica</name>
    <dbReference type="NCBI Taxonomy" id="252671"/>
    <lineage>
        <taxon>Eukaryota</taxon>
        <taxon>Metazoa</taxon>
        <taxon>Cnidaria</taxon>
        <taxon>Hydrozoa</taxon>
        <taxon>Hydroidolina</taxon>
        <taxon>Leptothecata</taxon>
        <taxon>Obeliida</taxon>
        <taxon>Clytiidae</taxon>
        <taxon>Clytia</taxon>
    </lineage>
</organism>
<dbReference type="Gene3D" id="3.40.532.10">
    <property type="entry name" value="Peptidase C12, ubiquitin carboxyl-terminal hydrolase"/>
    <property type="match status" value="1"/>
</dbReference>
<sequence>MSKPRWLPLESNPDVMNKYTENLGVDMSVLAYSDVYGFEPDLLMMVPRPVVSLVLLFPITENYEKFRKEEEEKKTKEGQTVSDNVYFTKQTVGNACGTVGIIHAIANNVEKLTFKDGSVVKDYLDSTKSMTPDERAVALEKHEGVTRCHGDSAQEGQTKAPSIDEKVDLHFIAFVEKDGFLYELDGRKPFPINHGKTSADTLLEDTAVVCKKFMERDPGNYNFNMIALAQKAF</sequence>
<feature type="site" description="Transition state stabilizer" evidence="10">
    <location>
        <position position="90"/>
    </location>
</feature>
<dbReference type="GO" id="GO:0005737">
    <property type="term" value="C:cytoplasm"/>
    <property type="evidence" value="ECO:0007669"/>
    <property type="project" value="TreeGrafter"/>
</dbReference>
<evidence type="ECO:0000256" key="6">
    <source>
        <dbReference type="ARBA" id="ARBA00022801"/>
    </source>
</evidence>
<accession>A0A7M5XLY7</accession>
<dbReference type="EC" id="3.4.19.12" evidence="3 11"/>
<evidence type="ECO:0000256" key="2">
    <source>
        <dbReference type="ARBA" id="ARBA00009326"/>
    </source>
</evidence>
<comment type="similarity">
    <text evidence="2 10 11">Belongs to the peptidase C12 family.</text>
</comment>
<dbReference type="InterPro" id="IPR036959">
    <property type="entry name" value="Peptidase_C12_UCH_sf"/>
</dbReference>
<protein>
    <recommendedName>
        <fullName evidence="9 11">Ubiquitin carboxyl-terminal hydrolase</fullName>
        <ecNumber evidence="3 11">3.4.19.12</ecNumber>
    </recommendedName>
</protein>
<comment type="function">
    <text evidence="8">Ubiquitin-protein hydrolase is involved both in the processing of ubiquitin precursors and of ubiquitinated proteins. This enzyme is a thiol protease that recognizes and hydrolyzes a peptide bond at the C-terminal glycine of ubiquitin.</text>
</comment>